<evidence type="ECO:0000256" key="2">
    <source>
        <dbReference type="ARBA" id="ARBA00004922"/>
    </source>
</evidence>
<sequence length="347" mass="39701">MDITIPTILACLVTIVALTVARHRRRSYLSPWNYGNLFFDERERLFYDPVTRKNVPFPTSMIQNIDSKNVPQTRKSQDRVDLSVIVPAFNEELRLPHMMDEALDYLENRVKQSTHLKSKFIYEVIVVDDGSTDQTTEKALSYSEKYGTDKVRVLTLVKNRGKGGAVRMGVLASRGQRILFADADGASKFSEIDKLDRYIDTQLKLNSSLNQLIAIGSRSHLEKDAIATRSLFRTVLMKGFHYLVWSTCVRSVSDSQCGFKMFTRSAAYVLFNAYHNQSWAFDVELLYIAERLGFTIGEIPITWHEIEGSKIVPVFSWLKMGRDVVMIALSYFLGLYQIPQPLKKTID</sequence>
<dbReference type="SUPFAM" id="SSF53448">
    <property type="entry name" value="Nucleotide-diphospho-sugar transferases"/>
    <property type="match status" value="1"/>
</dbReference>
<comment type="similarity">
    <text evidence="3">Belongs to the glycosyltransferase 2 family.</text>
</comment>
<name>A0ABQ7SAV6_9ACAR</name>
<evidence type="ECO:0000256" key="11">
    <source>
        <dbReference type="ARBA" id="ARBA00023136"/>
    </source>
</evidence>
<gene>
    <name evidence="14" type="primary">ALG5</name>
    <name evidence="14" type="ORF">GZH46_00936</name>
</gene>
<evidence type="ECO:0000256" key="7">
    <source>
        <dbReference type="ARBA" id="ARBA00022692"/>
    </source>
</evidence>
<keyword evidence="8" id="KW-0256">Endoplasmic reticulum</keyword>
<evidence type="ECO:0000256" key="4">
    <source>
        <dbReference type="ARBA" id="ARBA00012583"/>
    </source>
</evidence>
<keyword evidence="7" id="KW-0812">Transmembrane</keyword>
<keyword evidence="9" id="KW-0735">Signal-anchor</keyword>
<dbReference type="InterPro" id="IPR001173">
    <property type="entry name" value="Glyco_trans_2-like"/>
</dbReference>
<keyword evidence="15" id="KW-1185">Reference proteome</keyword>
<dbReference type="CDD" id="cd04188">
    <property type="entry name" value="DPG_synthase"/>
    <property type="match status" value="1"/>
</dbReference>
<proteinExistence type="inferred from homology"/>
<dbReference type="EC" id="2.4.1.117" evidence="4"/>
<accession>A0ABQ7SAV6</accession>
<evidence type="ECO:0000256" key="5">
    <source>
        <dbReference type="ARBA" id="ARBA00022676"/>
    </source>
</evidence>
<evidence type="ECO:0000256" key="1">
    <source>
        <dbReference type="ARBA" id="ARBA00004389"/>
    </source>
</evidence>
<evidence type="ECO:0000256" key="10">
    <source>
        <dbReference type="ARBA" id="ARBA00022989"/>
    </source>
</evidence>
<comment type="pathway">
    <text evidence="2">Protein modification; protein glycosylation.</text>
</comment>
<keyword evidence="10" id="KW-1133">Transmembrane helix</keyword>
<evidence type="ECO:0000259" key="13">
    <source>
        <dbReference type="Pfam" id="PF00535"/>
    </source>
</evidence>
<evidence type="ECO:0000256" key="3">
    <source>
        <dbReference type="ARBA" id="ARBA00006739"/>
    </source>
</evidence>
<dbReference type="PANTHER" id="PTHR10859:SF91">
    <property type="entry name" value="DOLICHYL-PHOSPHATE BETA-GLUCOSYLTRANSFERASE"/>
    <property type="match status" value="1"/>
</dbReference>
<reference evidence="14 15" key="1">
    <citation type="submission" date="2020-10" db="EMBL/GenBank/DDBJ databases">
        <authorList>
            <person name="Klimov P.B."/>
            <person name="Dyachkov S.M."/>
            <person name="Chetverikov P.E."/>
        </authorList>
    </citation>
    <scope>NUCLEOTIDE SEQUENCE [LARGE SCALE GENOMIC DNA]</scope>
    <source>
        <strain evidence="14">BMOC 18-1129-001#AD2665</strain>
        <tissue evidence="14">Entire mites</tissue>
    </source>
</reference>
<dbReference type="EMBL" id="JAIFTH010000129">
    <property type="protein sequence ID" value="KAG9510517.1"/>
    <property type="molecule type" value="Genomic_DNA"/>
</dbReference>
<organism evidence="14 15">
    <name type="scientific">Fragariocoptes setiger</name>
    <dbReference type="NCBI Taxonomy" id="1670756"/>
    <lineage>
        <taxon>Eukaryota</taxon>
        <taxon>Metazoa</taxon>
        <taxon>Ecdysozoa</taxon>
        <taxon>Arthropoda</taxon>
        <taxon>Chelicerata</taxon>
        <taxon>Arachnida</taxon>
        <taxon>Acari</taxon>
        <taxon>Acariformes</taxon>
        <taxon>Trombidiformes</taxon>
        <taxon>Prostigmata</taxon>
        <taxon>Eupodina</taxon>
        <taxon>Eriophyoidea</taxon>
        <taxon>Phytoptidae</taxon>
        <taxon>Fragariocoptes</taxon>
    </lineage>
</organism>
<dbReference type="InterPro" id="IPR035518">
    <property type="entry name" value="DPG_synthase"/>
</dbReference>
<evidence type="ECO:0000313" key="14">
    <source>
        <dbReference type="EMBL" id="KAG9510517.1"/>
    </source>
</evidence>
<evidence type="ECO:0000256" key="6">
    <source>
        <dbReference type="ARBA" id="ARBA00022679"/>
    </source>
</evidence>
<dbReference type="Proteomes" id="UP000825002">
    <property type="component" value="Unassembled WGS sequence"/>
</dbReference>
<dbReference type="Pfam" id="PF00535">
    <property type="entry name" value="Glycos_transf_2"/>
    <property type="match status" value="1"/>
</dbReference>
<dbReference type="InterPro" id="IPR029044">
    <property type="entry name" value="Nucleotide-diphossugar_trans"/>
</dbReference>
<keyword evidence="5" id="KW-0328">Glycosyltransferase</keyword>
<protein>
    <recommendedName>
        <fullName evidence="4">dolichyl-phosphate beta-glucosyltransferase</fullName>
        <ecNumber evidence="4">2.4.1.117</ecNumber>
    </recommendedName>
</protein>
<keyword evidence="6" id="KW-0808">Transferase</keyword>
<evidence type="ECO:0000256" key="12">
    <source>
        <dbReference type="ARBA" id="ARBA00045097"/>
    </source>
</evidence>
<feature type="non-terminal residue" evidence="14">
    <location>
        <position position="1"/>
    </location>
</feature>
<comment type="subcellular location">
    <subcellularLocation>
        <location evidence="1">Endoplasmic reticulum membrane</location>
        <topology evidence="1">Single-pass membrane protein</topology>
    </subcellularLocation>
</comment>
<feature type="domain" description="Glycosyltransferase 2-like" evidence="13">
    <location>
        <begin position="83"/>
        <end position="264"/>
    </location>
</feature>
<evidence type="ECO:0000256" key="8">
    <source>
        <dbReference type="ARBA" id="ARBA00022824"/>
    </source>
</evidence>
<comment type="catalytic activity">
    <reaction evidence="12">
        <text>a di-trans,poly-cis-dolichyl phosphate + UDP-alpha-D-glucose = a di-trans,poly-cis-dolichyl beta-D-glucosyl phosphate + UDP</text>
        <dbReference type="Rhea" id="RHEA:15401"/>
        <dbReference type="Rhea" id="RHEA-COMP:19498"/>
        <dbReference type="Rhea" id="RHEA-COMP:19502"/>
        <dbReference type="ChEBI" id="CHEBI:57525"/>
        <dbReference type="ChEBI" id="CHEBI:57683"/>
        <dbReference type="ChEBI" id="CHEBI:58223"/>
        <dbReference type="ChEBI" id="CHEBI:58885"/>
        <dbReference type="EC" id="2.4.1.117"/>
    </reaction>
    <physiologicalReaction direction="left-to-right" evidence="12">
        <dbReference type="Rhea" id="RHEA:15402"/>
    </physiologicalReaction>
</comment>
<keyword evidence="11" id="KW-0472">Membrane</keyword>
<dbReference type="PANTHER" id="PTHR10859">
    <property type="entry name" value="GLYCOSYL TRANSFERASE"/>
    <property type="match status" value="1"/>
</dbReference>
<evidence type="ECO:0000313" key="15">
    <source>
        <dbReference type="Proteomes" id="UP000825002"/>
    </source>
</evidence>
<comment type="caution">
    <text evidence="14">The sequence shown here is derived from an EMBL/GenBank/DDBJ whole genome shotgun (WGS) entry which is preliminary data.</text>
</comment>
<dbReference type="Gene3D" id="3.90.550.10">
    <property type="entry name" value="Spore Coat Polysaccharide Biosynthesis Protein SpsA, Chain A"/>
    <property type="match status" value="1"/>
</dbReference>
<evidence type="ECO:0000256" key="9">
    <source>
        <dbReference type="ARBA" id="ARBA00022968"/>
    </source>
</evidence>